<keyword evidence="4" id="KW-0540">Nuclease</keyword>
<keyword evidence="6" id="KW-0378">Hydrolase</keyword>
<dbReference type="GO" id="GO:0016787">
    <property type="term" value="F:hydrolase activity"/>
    <property type="evidence" value="ECO:0007669"/>
    <property type="project" value="UniProtKB-KW"/>
</dbReference>
<comment type="subcellular location">
    <subcellularLocation>
        <location evidence="2">Nucleus</location>
    </subcellularLocation>
</comment>
<protein>
    <recommendedName>
        <fullName evidence="8">DDE Tnp4 domain-containing protein</fullName>
    </recommendedName>
</protein>
<sequence length="391" mass="45342">MSFAVNALICASYFSRRNKRRRRRYHVHPILVERLLEGEFCKLFWRLQEDEEKFFDYFKMSIRSFDELQARLQDNLKHCNMFRVPIQPIERLAVTLRYFVTGQTYEDLHFRFRIGAATIGNIIQEVSKNIWSLLHQECLSIPKTQEGCLQIAAGFETVANFPNCIGCIDGKHVRIICPEHSGSLYSNYKKFYSVVLLAMCDSDYRFTYINVGACGADSDSNIFRRSSLFTKLQNGEIILPPPKPLPHTTEPLAYMIIGDAAFGISNKVLRPYARSNLTHKKKIFNYRLSRARRYIESTFGIMSNKFKIFHRPMNTSLPNTTTIIKACCVLHNYIRERDGYRIQDTLTIVGFNDLRHNANSNIRSGDAIRDKFANYFVSPDGCIPWQNACIF</sequence>
<name>A0A9P0KKL7_ACAOB</name>
<accession>A0A9P0KKL7</accession>
<comment type="similarity">
    <text evidence="3">Belongs to the HARBI1 family.</text>
</comment>
<evidence type="ECO:0000313" key="9">
    <source>
        <dbReference type="EMBL" id="CAH1976802.1"/>
    </source>
</evidence>
<keyword evidence="5" id="KW-0479">Metal-binding</keyword>
<reference evidence="9" key="1">
    <citation type="submission" date="2022-03" db="EMBL/GenBank/DDBJ databases">
        <authorList>
            <person name="Sayadi A."/>
        </authorList>
    </citation>
    <scope>NUCLEOTIDE SEQUENCE</scope>
</reference>
<evidence type="ECO:0000256" key="1">
    <source>
        <dbReference type="ARBA" id="ARBA00001968"/>
    </source>
</evidence>
<dbReference type="InterPro" id="IPR045249">
    <property type="entry name" value="HARBI1-like"/>
</dbReference>
<evidence type="ECO:0000256" key="7">
    <source>
        <dbReference type="ARBA" id="ARBA00023242"/>
    </source>
</evidence>
<evidence type="ECO:0000259" key="8">
    <source>
        <dbReference type="Pfam" id="PF13359"/>
    </source>
</evidence>
<keyword evidence="7" id="KW-0539">Nucleus</keyword>
<comment type="caution">
    <text evidence="9">The sequence shown here is derived from an EMBL/GenBank/DDBJ whole genome shotgun (WGS) entry which is preliminary data.</text>
</comment>
<dbReference type="InterPro" id="IPR027806">
    <property type="entry name" value="HARBI1_dom"/>
</dbReference>
<keyword evidence="10" id="KW-1185">Reference proteome</keyword>
<dbReference type="GO" id="GO:0005634">
    <property type="term" value="C:nucleus"/>
    <property type="evidence" value="ECO:0007669"/>
    <property type="project" value="UniProtKB-SubCell"/>
</dbReference>
<evidence type="ECO:0000256" key="6">
    <source>
        <dbReference type="ARBA" id="ARBA00022801"/>
    </source>
</evidence>
<dbReference type="Pfam" id="PF13359">
    <property type="entry name" value="DDE_Tnp_4"/>
    <property type="match status" value="1"/>
</dbReference>
<dbReference type="EMBL" id="CAKOFQ010006851">
    <property type="protein sequence ID" value="CAH1976802.1"/>
    <property type="molecule type" value="Genomic_DNA"/>
</dbReference>
<evidence type="ECO:0000313" key="10">
    <source>
        <dbReference type="Proteomes" id="UP001152888"/>
    </source>
</evidence>
<evidence type="ECO:0000256" key="5">
    <source>
        <dbReference type="ARBA" id="ARBA00022723"/>
    </source>
</evidence>
<dbReference type="AlphaFoldDB" id="A0A9P0KKL7"/>
<proteinExistence type="inferred from homology"/>
<gene>
    <name evidence="9" type="ORF">ACAOBT_LOCUS12327</name>
</gene>
<dbReference type="PANTHER" id="PTHR22930">
    <property type="match status" value="1"/>
</dbReference>
<evidence type="ECO:0000256" key="4">
    <source>
        <dbReference type="ARBA" id="ARBA00022722"/>
    </source>
</evidence>
<dbReference type="GO" id="GO:0004518">
    <property type="term" value="F:nuclease activity"/>
    <property type="evidence" value="ECO:0007669"/>
    <property type="project" value="UniProtKB-KW"/>
</dbReference>
<dbReference type="Proteomes" id="UP001152888">
    <property type="component" value="Unassembled WGS sequence"/>
</dbReference>
<evidence type="ECO:0000256" key="2">
    <source>
        <dbReference type="ARBA" id="ARBA00004123"/>
    </source>
</evidence>
<dbReference type="OrthoDB" id="6571700at2759"/>
<feature type="domain" description="DDE Tnp4" evidence="8">
    <location>
        <begin position="168"/>
        <end position="332"/>
    </location>
</feature>
<organism evidence="9 10">
    <name type="scientific">Acanthoscelides obtectus</name>
    <name type="common">Bean weevil</name>
    <name type="synonym">Bruchus obtectus</name>
    <dbReference type="NCBI Taxonomy" id="200917"/>
    <lineage>
        <taxon>Eukaryota</taxon>
        <taxon>Metazoa</taxon>
        <taxon>Ecdysozoa</taxon>
        <taxon>Arthropoda</taxon>
        <taxon>Hexapoda</taxon>
        <taxon>Insecta</taxon>
        <taxon>Pterygota</taxon>
        <taxon>Neoptera</taxon>
        <taxon>Endopterygota</taxon>
        <taxon>Coleoptera</taxon>
        <taxon>Polyphaga</taxon>
        <taxon>Cucujiformia</taxon>
        <taxon>Chrysomeloidea</taxon>
        <taxon>Chrysomelidae</taxon>
        <taxon>Bruchinae</taxon>
        <taxon>Bruchini</taxon>
        <taxon>Acanthoscelides</taxon>
    </lineage>
</organism>
<dbReference type="PANTHER" id="PTHR22930:SF269">
    <property type="entry name" value="NUCLEASE HARBI1-LIKE PROTEIN"/>
    <property type="match status" value="1"/>
</dbReference>
<comment type="cofactor">
    <cofactor evidence="1">
        <name>a divalent metal cation</name>
        <dbReference type="ChEBI" id="CHEBI:60240"/>
    </cofactor>
</comment>
<dbReference type="GO" id="GO:0046872">
    <property type="term" value="F:metal ion binding"/>
    <property type="evidence" value="ECO:0007669"/>
    <property type="project" value="UniProtKB-KW"/>
</dbReference>
<evidence type="ECO:0000256" key="3">
    <source>
        <dbReference type="ARBA" id="ARBA00006958"/>
    </source>
</evidence>